<feature type="domain" description="Solute-binding protein family 3/N-terminal" evidence="4">
    <location>
        <begin position="27"/>
        <end position="245"/>
    </location>
</feature>
<dbReference type="RefSeq" id="WP_330088178.1">
    <property type="nucleotide sequence ID" value="NZ_JAUGZK010000007.1"/>
</dbReference>
<evidence type="ECO:0000259" key="4">
    <source>
        <dbReference type="Pfam" id="PF00497"/>
    </source>
</evidence>
<dbReference type="PANTHER" id="PTHR35936:SF6">
    <property type="entry name" value="AMINO ACID ABC TRANSPORTER SUBSTRATE-BINDING PAAT FAMILY PROTEIN"/>
    <property type="match status" value="1"/>
</dbReference>
<dbReference type="Proteomes" id="UP001339167">
    <property type="component" value="Unassembled WGS sequence"/>
</dbReference>
<proteinExistence type="inferred from homology"/>
<feature type="signal peptide" evidence="3">
    <location>
        <begin position="1"/>
        <end position="19"/>
    </location>
</feature>
<dbReference type="Gene3D" id="3.40.190.10">
    <property type="entry name" value="Periplasmic binding protein-like II"/>
    <property type="match status" value="2"/>
</dbReference>
<keyword evidence="6" id="KW-1185">Reference proteome</keyword>
<comment type="caution">
    <text evidence="5">The sequence shown here is derived from an EMBL/GenBank/DDBJ whole genome shotgun (WGS) entry which is preliminary data.</text>
</comment>
<evidence type="ECO:0000256" key="3">
    <source>
        <dbReference type="SAM" id="SignalP"/>
    </source>
</evidence>
<evidence type="ECO:0000313" key="6">
    <source>
        <dbReference type="Proteomes" id="UP001339167"/>
    </source>
</evidence>
<gene>
    <name evidence="5" type="ORF">QWF21_11415</name>
</gene>
<keyword evidence="2 3" id="KW-0732">Signal</keyword>
<reference evidence="5 6" key="1">
    <citation type="submission" date="2023-06" db="EMBL/GenBank/DDBJ databases">
        <title>Alkalimonas sp., MEB004 an alkaliphilic bacterium isolated from Lonar Lake, India.</title>
        <authorList>
            <person name="Joshi A."/>
            <person name="Thite S."/>
        </authorList>
    </citation>
    <scope>NUCLEOTIDE SEQUENCE [LARGE SCALE GENOMIC DNA]</scope>
    <source>
        <strain evidence="5 6">MEB004</strain>
    </source>
</reference>
<evidence type="ECO:0000256" key="1">
    <source>
        <dbReference type="ARBA" id="ARBA00010333"/>
    </source>
</evidence>
<name>A0ABU7JGP9_9GAMM</name>
<evidence type="ECO:0000256" key="2">
    <source>
        <dbReference type="ARBA" id="ARBA00022729"/>
    </source>
</evidence>
<evidence type="ECO:0000313" key="5">
    <source>
        <dbReference type="EMBL" id="MEE2024856.1"/>
    </source>
</evidence>
<protein>
    <submittedName>
        <fullName evidence="5">ABC transporter substrate-binding protein</fullName>
    </submittedName>
</protein>
<dbReference type="PANTHER" id="PTHR35936">
    <property type="entry name" value="MEMBRANE-BOUND LYTIC MUREIN TRANSGLYCOSYLASE F"/>
    <property type="match status" value="1"/>
</dbReference>
<dbReference type="EMBL" id="JAUGZK010000007">
    <property type="protein sequence ID" value="MEE2024856.1"/>
    <property type="molecule type" value="Genomic_DNA"/>
</dbReference>
<dbReference type="InterPro" id="IPR001638">
    <property type="entry name" value="Solute-binding_3/MltF_N"/>
</dbReference>
<sequence length="245" mass="27753">MTRILPFLAVLLLSLPAAADSLRALISETNTPPFIIYSHEATKTGLVIDISNEVAHQLGLEIEYLSIPRARTEQWIQTGQADLWCFTSPKWVREPETMLWSEPLYTTVDLLIRKASTAPFRQLADLYLKKIGTSRGFHYPELEALFATAGASRDDALSLKENLQRLQLDRVDVVIADDFSYNYYMNANKDSAETQALAADQIWSYAQPSYCAISNTNPLKAEAIRRVLADIHANGSIERWLRHYF</sequence>
<dbReference type="SUPFAM" id="SSF53850">
    <property type="entry name" value="Periplasmic binding protein-like II"/>
    <property type="match status" value="1"/>
</dbReference>
<feature type="chain" id="PRO_5046709124" evidence="3">
    <location>
        <begin position="20"/>
        <end position="245"/>
    </location>
</feature>
<accession>A0ABU7JGP9</accession>
<organism evidence="5 6">
    <name type="scientific">Alkalimonas mucilaginosa</name>
    <dbReference type="NCBI Taxonomy" id="3057676"/>
    <lineage>
        <taxon>Bacteria</taxon>
        <taxon>Pseudomonadati</taxon>
        <taxon>Pseudomonadota</taxon>
        <taxon>Gammaproteobacteria</taxon>
        <taxon>Alkalimonas</taxon>
    </lineage>
</organism>
<dbReference type="Pfam" id="PF00497">
    <property type="entry name" value="SBP_bac_3"/>
    <property type="match status" value="1"/>
</dbReference>
<comment type="similarity">
    <text evidence="1">Belongs to the bacterial solute-binding protein 3 family.</text>
</comment>